<keyword evidence="3" id="KW-1185">Reference proteome</keyword>
<gene>
    <name evidence="2" type="ORF">C6Y40_04090</name>
</gene>
<dbReference type="InterPro" id="IPR022584">
    <property type="entry name" value="DUF2937"/>
</dbReference>
<name>A0A2S9VF04_9ALTE</name>
<dbReference type="EMBL" id="PVNP01000032">
    <property type="protein sequence ID" value="PRO74875.1"/>
    <property type="molecule type" value="Genomic_DNA"/>
</dbReference>
<keyword evidence="1" id="KW-1133">Transmembrane helix</keyword>
<sequence>MIILRLIDKIVFAALLILMLQVPIVTDHYVQYLNGYVDATQAEVDHYQQLADTYGYTDINAMLTALQANQDALVRDDARHKQTVLLAHKEAQQALNNLRTSNYFEQAWYFAQPAQYQRLGQVLNLYQPSLPLKPQAVGSALITSLSLYLLLWLPVAWLRHRRKKHRQVFSH</sequence>
<evidence type="ECO:0000313" key="3">
    <source>
        <dbReference type="Proteomes" id="UP000238949"/>
    </source>
</evidence>
<proteinExistence type="predicted"/>
<feature type="transmembrane region" description="Helical" evidence="1">
    <location>
        <begin position="136"/>
        <end position="158"/>
    </location>
</feature>
<accession>A0A2S9VF04</accession>
<evidence type="ECO:0000256" key="1">
    <source>
        <dbReference type="SAM" id="Phobius"/>
    </source>
</evidence>
<dbReference type="RefSeq" id="WP_105933471.1">
    <property type="nucleotide sequence ID" value="NZ_PVNP01000032.1"/>
</dbReference>
<dbReference type="Pfam" id="PF11157">
    <property type="entry name" value="DUF2937"/>
    <property type="match status" value="1"/>
</dbReference>
<dbReference type="AlphaFoldDB" id="A0A2S9VF04"/>
<evidence type="ECO:0000313" key="2">
    <source>
        <dbReference type="EMBL" id="PRO74875.1"/>
    </source>
</evidence>
<keyword evidence="1" id="KW-0472">Membrane</keyword>
<comment type="caution">
    <text evidence="2">The sequence shown here is derived from an EMBL/GenBank/DDBJ whole genome shotgun (WGS) entry which is preliminary data.</text>
</comment>
<protein>
    <submittedName>
        <fullName evidence="2">DUF2937 domain-containing protein</fullName>
    </submittedName>
</protein>
<dbReference type="Proteomes" id="UP000238949">
    <property type="component" value="Unassembled WGS sequence"/>
</dbReference>
<organism evidence="2 3">
    <name type="scientific">Alteromonas alba</name>
    <dbReference type="NCBI Taxonomy" id="2079529"/>
    <lineage>
        <taxon>Bacteria</taxon>
        <taxon>Pseudomonadati</taxon>
        <taxon>Pseudomonadota</taxon>
        <taxon>Gammaproteobacteria</taxon>
        <taxon>Alteromonadales</taxon>
        <taxon>Alteromonadaceae</taxon>
        <taxon>Alteromonas/Salinimonas group</taxon>
        <taxon>Alteromonas</taxon>
    </lineage>
</organism>
<dbReference type="OrthoDB" id="7021410at2"/>
<keyword evidence="1" id="KW-0812">Transmembrane</keyword>
<reference evidence="3" key="1">
    <citation type="journal article" date="2020" name="Int. J. Syst. Evol. Microbiol.">
        <title>Alteromonas alba sp. nov., a marine bacterium isolated from the seawater of the West Pacific Ocean.</title>
        <authorList>
            <person name="Sun C."/>
            <person name="Wu Y.-H."/>
            <person name="Xamxidin M."/>
            <person name="Cheng H."/>
            <person name="Xu X.-W."/>
        </authorList>
    </citation>
    <scope>NUCLEOTIDE SEQUENCE [LARGE SCALE GENOMIC DNA]</scope>
    <source>
        <strain evidence="3">190</strain>
    </source>
</reference>